<evidence type="ECO:0000313" key="1">
    <source>
        <dbReference type="EMBL" id="MFC0227674.1"/>
    </source>
</evidence>
<dbReference type="EMBL" id="JBHLXG010000013">
    <property type="protein sequence ID" value="MFC0227674.1"/>
    <property type="molecule type" value="Genomic_DNA"/>
</dbReference>
<dbReference type="RefSeq" id="WP_380676510.1">
    <property type="nucleotide sequence ID" value="NZ_CP173186.1"/>
</dbReference>
<protein>
    <recommendedName>
        <fullName evidence="3">Lipoprotein</fullName>
    </recommendedName>
</protein>
<proteinExistence type="predicted"/>
<keyword evidence="2" id="KW-1185">Reference proteome</keyword>
<dbReference type="Proteomes" id="UP001589792">
    <property type="component" value="Unassembled WGS sequence"/>
</dbReference>
<comment type="caution">
    <text evidence="1">The sequence shown here is derived from an EMBL/GenBank/DDBJ whole genome shotgun (WGS) entry which is preliminary data.</text>
</comment>
<sequence length="196" mass="21142">MSVRGKRHFCHVACVVLSAVLLTGCAGSDVAELNKKVSDMSYGLLSLGKKADSHERGGLPAMSTNSPVIDKKTAREFEVPVDVDTAAARVKRYYHFTSSDVVNTLKGQGLEGGMKAAAITQGGYAWDAQPGAYYKMGRDWGADEGIEDTILIELEKNGAGSRMYITFRSSEATHVTEAYTGKLFAQIKQVAEGKVR</sequence>
<dbReference type="PROSITE" id="PS51257">
    <property type="entry name" value="PROKAR_LIPOPROTEIN"/>
    <property type="match status" value="1"/>
</dbReference>
<gene>
    <name evidence="1" type="ORF">ACFFJ3_14375</name>
</gene>
<evidence type="ECO:0000313" key="2">
    <source>
        <dbReference type="Proteomes" id="UP001589792"/>
    </source>
</evidence>
<evidence type="ECO:0008006" key="3">
    <source>
        <dbReference type="Google" id="ProtNLM"/>
    </source>
</evidence>
<reference evidence="1 2" key="1">
    <citation type="submission" date="2024-09" db="EMBL/GenBank/DDBJ databases">
        <authorList>
            <person name="Sun Q."/>
            <person name="Mori K."/>
        </authorList>
    </citation>
    <scope>NUCLEOTIDE SEQUENCE [LARGE SCALE GENOMIC DNA]</scope>
    <source>
        <strain evidence="1 2">CCM 8626</strain>
    </source>
</reference>
<name>A0ABV6EF93_9GAMM</name>
<accession>A0ABV6EF93</accession>
<organism evidence="1 2">
    <name type="scientific">Serratia aquatilis</name>
    <dbReference type="NCBI Taxonomy" id="1737515"/>
    <lineage>
        <taxon>Bacteria</taxon>
        <taxon>Pseudomonadati</taxon>
        <taxon>Pseudomonadota</taxon>
        <taxon>Gammaproteobacteria</taxon>
        <taxon>Enterobacterales</taxon>
        <taxon>Yersiniaceae</taxon>
        <taxon>Serratia</taxon>
    </lineage>
</organism>